<dbReference type="PROSITE" id="PS50002">
    <property type="entry name" value="SH3"/>
    <property type="match status" value="1"/>
</dbReference>
<feature type="compositionally biased region" description="Pro residues" evidence="9">
    <location>
        <begin position="1425"/>
        <end position="1442"/>
    </location>
</feature>
<feature type="compositionally biased region" description="Basic residues" evidence="9">
    <location>
        <begin position="1371"/>
        <end position="1387"/>
    </location>
</feature>
<evidence type="ECO:0000313" key="14">
    <source>
        <dbReference type="RefSeq" id="XP_036367622.1"/>
    </source>
</evidence>
<dbReference type="Gene3D" id="1.10.287.1490">
    <property type="match status" value="1"/>
</dbReference>
<feature type="compositionally biased region" description="Basic and acidic residues" evidence="9">
    <location>
        <begin position="534"/>
        <end position="543"/>
    </location>
</feature>
<evidence type="ECO:0000256" key="1">
    <source>
        <dbReference type="ARBA" id="ARBA00004389"/>
    </source>
</evidence>
<dbReference type="GO" id="GO:0006888">
    <property type="term" value="P:endoplasmic reticulum to Golgi vesicle-mediated transport"/>
    <property type="evidence" value="ECO:0007669"/>
    <property type="project" value="TreeGrafter"/>
</dbReference>
<keyword evidence="3" id="KW-0732">Signal</keyword>
<feature type="compositionally biased region" description="Basic and acidic residues" evidence="9">
    <location>
        <begin position="741"/>
        <end position="766"/>
    </location>
</feature>
<dbReference type="GO" id="GO:0005789">
    <property type="term" value="C:endoplasmic reticulum membrane"/>
    <property type="evidence" value="ECO:0007669"/>
    <property type="project" value="UniProtKB-SubCell"/>
</dbReference>
<feature type="compositionally biased region" description="Acidic residues" evidence="9">
    <location>
        <begin position="231"/>
        <end position="247"/>
    </location>
</feature>
<dbReference type="Proteomes" id="UP000515154">
    <property type="component" value="Linkage group LG20"/>
</dbReference>
<organism evidence="12 14">
    <name type="scientific">Octopus sinensis</name>
    <name type="common">East Asian common octopus</name>
    <dbReference type="NCBI Taxonomy" id="2607531"/>
    <lineage>
        <taxon>Eukaryota</taxon>
        <taxon>Metazoa</taxon>
        <taxon>Spiralia</taxon>
        <taxon>Lophotrochozoa</taxon>
        <taxon>Mollusca</taxon>
        <taxon>Cephalopoda</taxon>
        <taxon>Coleoidea</taxon>
        <taxon>Octopodiformes</taxon>
        <taxon>Octopoda</taxon>
        <taxon>Incirrata</taxon>
        <taxon>Octopodidae</taxon>
        <taxon>Octopus</taxon>
    </lineage>
</organism>
<protein>
    <submittedName>
        <fullName evidence="13 14">Transport and Golgi organization protein 1 isoform X1</fullName>
    </submittedName>
</protein>
<feature type="compositionally biased region" description="Basic and acidic residues" evidence="9">
    <location>
        <begin position="296"/>
        <end position="320"/>
    </location>
</feature>
<keyword evidence="12" id="KW-1185">Reference proteome</keyword>
<proteinExistence type="predicted"/>
<feature type="region of interest" description="Disordered" evidence="9">
    <location>
        <begin position="198"/>
        <end position="333"/>
    </location>
</feature>
<feature type="region of interest" description="Disordered" evidence="9">
    <location>
        <begin position="1323"/>
        <end position="1539"/>
    </location>
</feature>
<feature type="compositionally biased region" description="Low complexity" evidence="9">
    <location>
        <begin position="629"/>
        <end position="644"/>
    </location>
</feature>
<feature type="compositionally biased region" description="Low complexity" evidence="9">
    <location>
        <begin position="560"/>
        <end position="581"/>
    </location>
</feature>
<feature type="region of interest" description="Disordered" evidence="9">
    <location>
        <begin position="500"/>
        <end position="587"/>
    </location>
</feature>
<evidence type="ECO:0000256" key="2">
    <source>
        <dbReference type="ARBA" id="ARBA00022443"/>
    </source>
</evidence>
<keyword evidence="10" id="KW-1133">Transmembrane helix</keyword>
<feature type="compositionally biased region" description="Basic and acidic residues" evidence="9">
    <location>
        <begin position="687"/>
        <end position="717"/>
    </location>
</feature>
<feature type="compositionally biased region" description="Polar residues" evidence="9">
    <location>
        <begin position="728"/>
        <end position="738"/>
    </location>
</feature>
<dbReference type="Gene3D" id="2.30.30.40">
    <property type="entry name" value="SH3 Domains"/>
    <property type="match status" value="1"/>
</dbReference>
<feature type="compositionally biased region" description="Polar residues" evidence="9">
    <location>
        <begin position="544"/>
        <end position="559"/>
    </location>
</feature>
<evidence type="ECO:0000256" key="6">
    <source>
        <dbReference type="ARBA" id="ARBA00023180"/>
    </source>
</evidence>
<feature type="compositionally biased region" description="Basic and acidic residues" evidence="9">
    <location>
        <begin position="365"/>
        <end position="380"/>
    </location>
</feature>
<feature type="compositionally biased region" description="Pro residues" evidence="9">
    <location>
        <begin position="1458"/>
        <end position="1471"/>
    </location>
</feature>
<feature type="compositionally biased region" description="Basic and acidic residues" evidence="9">
    <location>
        <begin position="260"/>
        <end position="269"/>
    </location>
</feature>
<dbReference type="GO" id="GO:0009306">
    <property type="term" value="P:protein secretion"/>
    <property type="evidence" value="ECO:0007669"/>
    <property type="project" value="TreeGrafter"/>
</dbReference>
<evidence type="ECO:0000256" key="5">
    <source>
        <dbReference type="ARBA" id="ARBA00023054"/>
    </source>
</evidence>
<name>A0A7E6FL85_9MOLL</name>
<feature type="compositionally biased region" description="Pro residues" evidence="9">
    <location>
        <begin position="1388"/>
        <end position="1404"/>
    </location>
</feature>
<dbReference type="RefSeq" id="XP_036367621.1">
    <property type="nucleotide sequence ID" value="XM_036511728.1"/>
</dbReference>
<feature type="compositionally biased region" description="Basic residues" evidence="9">
    <location>
        <begin position="1472"/>
        <end position="1482"/>
    </location>
</feature>
<dbReference type="GO" id="GO:0035459">
    <property type="term" value="P:vesicle cargo loading"/>
    <property type="evidence" value="ECO:0007669"/>
    <property type="project" value="TreeGrafter"/>
</dbReference>
<dbReference type="GO" id="GO:0070971">
    <property type="term" value="C:endoplasmic reticulum exit site"/>
    <property type="evidence" value="ECO:0007669"/>
    <property type="project" value="TreeGrafter"/>
</dbReference>
<feature type="compositionally biased region" description="Acidic residues" evidence="9">
    <location>
        <begin position="282"/>
        <end position="291"/>
    </location>
</feature>
<keyword evidence="10" id="KW-0812">Transmembrane</keyword>
<feature type="compositionally biased region" description="Low complexity" evidence="9">
    <location>
        <begin position="502"/>
        <end position="518"/>
    </location>
</feature>
<feature type="domain" description="SH3" evidence="11">
    <location>
        <begin position="124"/>
        <end position="186"/>
    </location>
</feature>
<accession>A0A7E6FL85</accession>
<feature type="coiled-coil region" evidence="8">
    <location>
        <begin position="1119"/>
        <end position="1290"/>
    </location>
</feature>
<evidence type="ECO:0000256" key="8">
    <source>
        <dbReference type="SAM" id="Coils"/>
    </source>
</evidence>
<dbReference type="InterPro" id="IPR051500">
    <property type="entry name" value="cTAGE_MIA/OTOR"/>
</dbReference>
<feature type="region of interest" description="Disordered" evidence="9">
    <location>
        <begin position="618"/>
        <end position="650"/>
    </location>
</feature>
<feature type="transmembrane region" description="Helical" evidence="10">
    <location>
        <begin position="84"/>
        <end position="102"/>
    </location>
</feature>
<evidence type="ECO:0000256" key="7">
    <source>
        <dbReference type="PROSITE-ProRule" id="PRU00192"/>
    </source>
</evidence>
<evidence type="ECO:0000259" key="11">
    <source>
        <dbReference type="PROSITE" id="PS50002"/>
    </source>
</evidence>
<sequence>MSLADDACHTVSNSVACRNTTTTRSRITPTTAPIPLLFLLPEPQQMVTATVRPMWNIHKTDNSHRNTASGQFTRDHRKISPSPVFLNFPLLLFLLLLTISPICHVDALNKVSNLRLCADAECKETISRAIAIKRYQSKNTQFLSLIKDQVIDVKSKGGGRVPYLWGGEVDGQFGYFPISHVKEIEVLVSNPSHLVATGENYPEKKSEVESDDPEDEVDFELTDDKHGATQQDDDVEDETETTSEDNADLTPTDTTPSETNKSKQDKQAGEAESPGQSRQVDDETEISEDDNGGLATDEKTQNEGKRDSNEGKKILTKDESIDQTADEVMAAMNSLETMTMMPGQRSHVDNLQTTLLSNNEGYSENGRKAADIDGRQEQEKQQQWPHVMKTSPVKEFQQDMSTSASVLLSSSSDATTGHPHSATHINEATFYDNEPNSSSLGFDSAQASIVPTRSVTFDNRASKNYEQRLSSEADKFLHTSNGNVDGQGSVGYERNMETMKLTSSSGGSGTATDAPGSTIPSSWVHATVPPITGHHSDDKDDSMRGTSISVSPSTTKPFLSSSMSYDNSGGDSSSNYNDSDNVPVVDQSSERWNSIGESNNNDILANENGDANSVVDVNSNDRNAGGGVATATDPTMATMTSSPPHLDLSDAFHTSGSEFMSRKTLSVSSTSTMAAASSSSSFANGNDQKKQDDYDSHHDVDNEGTEHEDAGLKNSKESHHHHTHNGNEEFTSSASPQGDQYGDKPKQPDVQTDHGVHSRDDHHDNNNNHYHHDHSHQHLSSSMENEAAKERNENEASHSGESNDHHHRTVNQDDSGESTMSMWCRYFAAKIDIFVNYIVDMAPDSIRDIVQQETLGIPTHVVVLAPIFSLVFLIGYLLCTSCSNGSNKPKENPLSIIRNLEEKLFITTKENEILEDKVQTMCEKLTLMEEEARTHADSTGSFEVDLEQYKLENRKLRKEMETLAFQVSCLQDKLLDHSSMIEQKDDEIQSLSDELKEVSEKQEKNSYEVNTKTEEITTLQSQVQTMSDQIQHLEDRKEQLIQEVEGWDEKYRELSDSCEQSNAEYSEMQERLAFKENELEQMKSCFLQLKCLEDDCSNSEETRGDHNLVQQKIQQMLDVSEMNAMLKQSDEERDQLKHRLEIEAESRVELEDKIATLERDIETMQADKAKVVRQNHELTVLTSYLKEKELQFQRALGEQEVLKNQNITKLGSAEERVKTIEDELSNYIQQNEDLKREILKAERDFRAQIAANEKKAHENWLATRCAERELKESKHECAVLRQKLTELERRSGPVPVPLIRPLATRNVMPAGLINGPPPLMEGELHRIPLSTPPGEVPHGRSPHLGNVRDDMGLEGPGGSSSSGHRPDSRSKAHHIRSPVPPHPHHRGGPPPPRLRGGPPPPHPSPMMTAKGHGPNSGPLKKGMPQPTPPPGDAMFGPPPPPGGSSTDTHRRSPMSNKTPPPPPPGTLPPPPHHLHHLHHRPPPPRMPGEGRPPPPMNVAHGHRGPVPYNIPPRPTASQQSDSLPQSRGEKMPPRQHSQV</sequence>
<evidence type="ECO:0000256" key="9">
    <source>
        <dbReference type="SAM" id="MobiDB-lite"/>
    </source>
</evidence>
<gene>
    <name evidence="13 14" type="primary">LOC115222542</name>
</gene>
<feature type="compositionally biased region" description="Polar residues" evidence="9">
    <location>
        <begin position="1515"/>
        <end position="1525"/>
    </location>
</feature>
<feature type="compositionally biased region" description="Polar residues" evidence="9">
    <location>
        <begin position="249"/>
        <end position="259"/>
    </location>
</feature>
<keyword evidence="2 7" id="KW-0728">SH3 domain</keyword>
<keyword evidence="5 8" id="KW-0175">Coiled coil</keyword>
<evidence type="ECO:0000256" key="4">
    <source>
        <dbReference type="ARBA" id="ARBA00022824"/>
    </source>
</evidence>
<dbReference type="InterPro" id="IPR036028">
    <property type="entry name" value="SH3-like_dom_sf"/>
</dbReference>
<comment type="subcellular location">
    <subcellularLocation>
        <location evidence="1">Endoplasmic reticulum membrane</location>
        <topology evidence="1">Single-pass membrane protein</topology>
    </subcellularLocation>
</comment>
<feature type="compositionally biased region" description="Basic and acidic residues" evidence="9">
    <location>
        <begin position="786"/>
        <end position="804"/>
    </location>
</feature>
<dbReference type="PANTHER" id="PTHR23158:SF33">
    <property type="entry name" value="TRANSPORT AND GOLGI ORGANIZATION PROTEIN 1"/>
    <property type="match status" value="1"/>
</dbReference>
<dbReference type="RefSeq" id="XP_036367622.1">
    <property type="nucleotide sequence ID" value="XM_036511729.1"/>
</dbReference>
<dbReference type="SUPFAM" id="SSF50044">
    <property type="entry name" value="SH3-domain"/>
    <property type="match status" value="1"/>
</dbReference>
<dbReference type="SMART" id="SM00326">
    <property type="entry name" value="SH3"/>
    <property type="match status" value="1"/>
</dbReference>
<feature type="coiled-coil region" evidence="8">
    <location>
        <begin position="897"/>
        <end position="1085"/>
    </location>
</feature>
<dbReference type="PANTHER" id="PTHR23158">
    <property type="entry name" value="MELANOMA INHIBITORY ACTIVITY-RELATED"/>
    <property type="match status" value="1"/>
</dbReference>
<dbReference type="Pfam" id="PF07653">
    <property type="entry name" value="SH3_2"/>
    <property type="match status" value="1"/>
</dbReference>
<feature type="compositionally biased region" description="Acidic residues" evidence="9">
    <location>
        <begin position="209"/>
        <end position="221"/>
    </location>
</feature>
<keyword evidence="4" id="KW-0256">Endoplasmic reticulum</keyword>
<keyword evidence="6" id="KW-0325">Glycoprotein</keyword>
<reference evidence="13 14" key="1">
    <citation type="submission" date="2025-08" db="UniProtKB">
        <authorList>
            <consortium name="RefSeq"/>
        </authorList>
    </citation>
    <scope>IDENTIFICATION</scope>
</reference>
<evidence type="ECO:0000256" key="3">
    <source>
        <dbReference type="ARBA" id="ARBA00022729"/>
    </source>
</evidence>
<feature type="region of interest" description="Disordered" evidence="9">
    <location>
        <begin position="677"/>
        <end position="816"/>
    </location>
</feature>
<evidence type="ECO:0000313" key="13">
    <source>
        <dbReference type="RefSeq" id="XP_036367621.1"/>
    </source>
</evidence>
<evidence type="ECO:0000256" key="10">
    <source>
        <dbReference type="SAM" id="Phobius"/>
    </source>
</evidence>
<keyword evidence="10" id="KW-0472">Membrane</keyword>
<evidence type="ECO:0000313" key="12">
    <source>
        <dbReference type="Proteomes" id="UP000515154"/>
    </source>
</evidence>
<feature type="region of interest" description="Disordered" evidence="9">
    <location>
        <begin position="358"/>
        <end position="390"/>
    </location>
</feature>
<dbReference type="InterPro" id="IPR001452">
    <property type="entry name" value="SH3_domain"/>
</dbReference>
<feature type="compositionally biased region" description="Pro residues" evidence="9">
    <location>
        <begin position="1483"/>
        <end position="1496"/>
    </location>
</feature>